<feature type="region of interest" description="Disordered" evidence="1">
    <location>
        <begin position="337"/>
        <end position="358"/>
    </location>
</feature>
<feature type="region of interest" description="Disordered" evidence="1">
    <location>
        <begin position="106"/>
        <end position="173"/>
    </location>
</feature>
<feature type="region of interest" description="Disordered" evidence="1">
    <location>
        <begin position="1"/>
        <end position="44"/>
    </location>
</feature>
<dbReference type="AlphaFoldDB" id="A0A1X2H8G3"/>
<keyword evidence="3" id="KW-1185">Reference proteome</keyword>
<sequence length="358" mass="40037">MGAKKASTETPTKRSSKSKQTKQTKATENEATTSVLPEWTGGPANDLQELSLLFEHIAQRQFQQREEHHHQLMDKLDTLLARLDKLGTGSVDTALQNDVVSITSTVPPAIVEPGTPKPAQSERATKKKSSTTTGKRSSSRVRKTKNEAPKNDEEKPDEKEEESTVGDIIAPEDENKTWADIMEEHDEQAKEHGHDHEQHLDHDADDVLTDYSHDKHNGYSEMIPHPYNAEGHTIAASTLKYEDIDHFLKNIMPGFDFEPARKELSRFIRSQCSPIAKHLAAEAQDNQLPTYAKLDEDHKQHLIKAAIPHAAALGLPTEQCADNWLIHHFVQTTWNSKARSHNKKNKLDDAASVAGTEV</sequence>
<comment type="caution">
    <text evidence="2">The sequence shown here is derived from an EMBL/GenBank/DDBJ whole genome shotgun (WGS) entry which is preliminary data.</text>
</comment>
<evidence type="ECO:0000256" key="1">
    <source>
        <dbReference type="SAM" id="MobiDB-lite"/>
    </source>
</evidence>
<accession>A0A1X2H8G3</accession>
<reference evidence="2 3" key="1">
    <citation type="submission" date="2016-07" db="EMBL/GenBank/DDBJ databases">
        <title>Pervasive Adenine N6-methylation of Active Genes in Fungi.</title>
        <authorList>
            <consortium name="DOE Joint Genome Institute"/>
            <person name="Mondo S.J."/>
            <person name="Dannebaum R.O."/>
            <person name="Kuo R.C."/>
            <person name="Labutti K."/>
            <person name="Haridas S."/>
            <person name="Kuo A."/>
            <person name="Salamov A."/>
            <person name="Ahrendt S.R."/>
            <person name="Lipzen A."/>
            <person name="Sullivan W."/>
            <person name="Andreopoulos W.B."/>
            <person name="Clum A."/>
            <person name="Lindquist E."/>
            <person name="Daum C."/>
            <person name="Ramamoorthy G.K."/>
            <person name="Gryganskyi A."/>
            <person name="Culley D."/>
            <person name="Magnuson J.K."/>
            <person name="James T.Y."/>
            <person name="O'Malley M.A."/>
            <person name="Stajich J.E."/>
            <person name="Spatafora J.W."/>
            <person name="Visel A."/>
            <person name="Grigoriev I.V."/>
        </authorList>
    </citation>
    <scope>NUCLEOTIDE SEQUENCE [LARGE SCALE GENOMIC DNA]</scope>
    <source>
        <strain evidence="2 3">NRRL 2496</strain>
    </source>
</reference>
<name>A0A1X2H8G3_SYNRA</name>
<dbReference type="EMBL" id="MCGN01000007">
    <property type="protein sequence ID" value="ORY94865.1"/>
    <property type="molecule type" value="Genomic_DNA"/>
</dbReference>
<organism evidence="2 3">
    <name type="scientific">Syncephalastrum racemosum</name>
    <name type="common">Filamentous fungus</name>
    <dbReference type="NCBI Taxonomy" id="13706"/>
    <lineage>
        <taxon>Eukaryota</taxon>
        <taxon>Fungi</taxon>
        <taxon>Fungi incertae sedis</taxon>
        <taxon>Mucoromycota</taxon>
        <taxon>Mucoromycotina</taxon>
        <taxon>Mucoromycetes</taxon>
        <taxon>Mucorales</taxon>
        <taxon>Syncephalastraceae</taxon>
        <taxon>Syncephalastrum</taxon>
    </lineage>
</organism>
<feature type="compositionally biased region" description="Basic and acidic residues" evidence="1">
    <location>
        <begin position="144"/>
        <end position="158"/>
    </location>
</feature>
<evidence type="ECO:0000313" key="2">
    <source>
        <dbReference type="EMBL" id="ORY94865.1"/>
    </source>
</evidence>
<proteinExistence type="predicted"/>
<evidence type="ECO:0000313" key="3">
    <source>
        <dbReference type="Proteomes" id="UP000242180"/>
    </source>
</evidence>
<gene>
    <name evidence="2" type="ORF">BCR43DRAFT_494721</name>
</gene>
<protein>
    <submittedName>
        <fullName evidence="2">Uncharacterized protein</fullName>
    </submittedName>
</protein>
<dbReference type="Proteomes" id="UP000242180">
    <property type="component" value="Unassembled WGS sequence"/>
</dbReference>
<dbReference type="InParanoid" id="A0A1X2H8G3"/>